<evidence type="ECO:0000313" key="3">
    <source>
        <dbReference type="Proteomes" id="UP000006526"/>
    </source>
</evidence>
<proteinExistence type="predicted"/>
<protein>
    <recommendedName>
        <fullName evidence="4">Fibrinogen C-terminal domain-containing protein</fullName>
    </recommendedName>
</protein>
<dbReference type="OrthoDB" id="7316at10239"/>
<evidence type="ECO:0000313" key="2">
    <source>
        <dbReference type="EMBL" id="ADO98032.1"/>
    </source>
</evidence>
<dbReference type="RefSeq" id="YP_004324641.1">
    <property type="nucleotide sequence ID" value="NC_015289.1"/>
</dbReference>
<dbReference type="KEGG" id="vg:10329327"/>
<dbReference type="SUPFAM" id="SSF56496">
    <property type="entry name" value="Fibrinogen C-terminal domain-like"/>
    <property type="match status" value="1"/>
</dbReference>
<dbReference type="EMBL" id="GU071097">
    <property type="protein sequence ID" value="ADO98032.1"/>
    <property type="molecule type" value="Genomic_DNA"/>
</dbReference>
<keyword evidence="3" id="KW-1185">Reference proteome</keyword>
<evidence type="ECO:0000256" key="1">
    <source>
        <dbReference type="SAM" id="MobiDB-lite"/>
    </source>
</evidence>
<evidence type="ECO:0008006" key="4">
    <source>
        <dbReference type="Google" id="ProtNLM"/>
    </source>
</evidence>
<sequence>MSRVTLGKLGGISTTLGQVTIPSGHTLNVQGDIFHHNNTGAIKLPAGTDAQRPSSPATGVIRFNTESNLAEVYTGSSWETVVGTGGGGSTNTLGTAANPATHGLQLKAAGLPSGLYFIQPSGQSAYRMYVDNDRNGGGWVLMAHVRTSTCQDHMTNNSVRISGNIGPRFGNTSTTKMADSWINAVRSASTYSGSTRWWLEAHGFGNPVKNMFVASGATADLVSSASNQNDRTRVSTSYEGGLSDRGPNTGTRGLGDHHTSGGTYFAWGRHPESGNNCGFREDSLGASNGYLWMK</sequence>
<dbReference type="GeneID" id="10329327"/>
<accession>E3SK78</accession>
<reference evidence="2 3" key="1">
    <citation type="journal article" date="2010" name="Environ. Microbiol.">
        <title>Genomic analysis of oceanic cyanobacterial myoviruses compared with T4-like myoviruses from diverse hosts and environments.</title>
        <authorList>
            <person name="Sullivan M.B."/>
            <person name="Huang K.H."/>
            <person name="Ignacio-Espinoza J.C."/>
            <person name="Berlin A.M."/>
            <person name="Kelly L."/>
            <person name="Weigele P.R."/>
            <person name="DeFrancesco A.S."/>
            <person name="Kern S.E."/>
            <person name="Thompson L.R."/>
            <person name="Young S."/>
            <person name="Yandava C."/>
            <person name="Fu R."/>
            <person name="Krastins B."/>
            <person name="Chase M."/>
            <person name="Sarracino D."/>
            <person name="Osburne M.S."/>
            <person name="Henn M.R."/>
            <person name="Chisholm S.W."/>
        </authorList>
    </citation>
    <scope>NUCLEOTIDE SEQUENCE [LARGE SCALE GENOMIC DNA]</scope>
    <source>
        <strain evidence="2">8102-12</strain>
    </source>
</reference>
<organism evidence="2 3">
    <name type="scientific">Synechococcus phage S-SSM5</name>
    <dbReference type="NCBI Taxonomy" id="445685"/>
    <lineage>
        <taxon>Viruses</taxon>
        <taxon>Duplodnaviria</taxon>
        <taxon>Heunggongvirae</taxon>
        <taxon>Uroviricota</taxon>
        <taxon>Caudoviricetes</taxon>
        <taxon>Pantevenvirales</taxon>
        <taxon>Kyanoviridae</taxon>
        <taxon>Glaucusvirus</taxon>
        <taxon>Glaucusvirus ssm5</taxon>
    </lineage>
</organism>
<name>E3SK78_9CAUD</name>
<dbReference type="Proteomes" id="UP000006526">
    <property type="component" value="Segment"/>
</dbReference>
<gene>
    <name evidence="2" type="ORF">SSSM5_038</name>
</gene>
<dbReference type="InterPro" id="IPR036056">
    <property type="entry name" value="Fibrinogen-like_C"/>
</dbReference>
<feature type="compositionally biased region" description="Polar residues" evidence="1">
    <location>
        <begin position="222"/>
        <end position="238"/>
    </location>
</feature>
<feature type="region of interest" description="Disordered" evidence="1">
    <location>
        <begin position="222"/>
        <end position="257"/>
    </location>
</feature>